<reference evidence="1 2" key="1">
    <citation type="journal article" date="2018" name="Front. Plant Sci.">
        <title>Red Clover (Trifolium pratense) and Zigzag Clover (T. medium) - A Picture of Genomic Similarities and Differences.</title>
        <authorList>
            <person name="Dluhosova J."/>
            <person name="Istvanek J."/>
            <person name="Nedelnik J."/>
            <person name="Repkova J."/>
        </authorList>
    </citation>
    <scope>NUCLEOTIDE SEQUENCE [LARGE SCALE GENOMIC DNA]</scope>
    <source>
        <strain evidence="2">cv. 10/8</strain>
        <tissue evidence="1">Leaf</tissue>
    </source>
</reference>
<proteinExistence type="predicted"/>
<keyword evidence="2" id="KW-1185">Reference proteome</keyword>
<organism evidence="1 2">
    <name type="scientific">Trifolium medium</name>
    <dbReference type="NCBI Taxonomy" id="97028"/>
    <lineage>
        <taxon>Eukaryota</taxon>
        <taxon>Viridiplantae</taxon>
        <taxon>Streptophyta</taxon>
        <taxon>Embryophyta</taxon>
        <taxon>Tracheophyta</taxon>
        <taxon>Spermatophyta</taxon>
        <taxon>Magnoliopsida</taxon>
        <taxon>eudicotyledons</taxon>
        <taxon>Gunneridae</taxon>
        <taxon>Pentapetalae</taxon>
        <taxon>rosids</taxon>
        <taxon>fabids</taxon>
        <taxon>Fabales</taxon>
        <taxon>Fabaceae</taxon>
        <taxon>Papilionoideae</taxon>
        <taxon>50 kb inversion clade</taxon>
        <taxon>NPAAA clade</taxon>
        <taxon>Hologalegina</taxon>
        <taxon>IRL clade</taxon>
        <taxon>Trifolieae</taxon>
        <taxon>Trifolium</taxon>
    </lineage>
</organism>
<accession>A0A392PW57</accession>
<dbReference type="Proteomes" id="UP000265520">
    <property type="component" value="Unassembled WGS sequence"/>
</dbReference>
<comment type="caution">
    <text evidence="1">The sequence shown here is derived from an EMBL/GenBank/DDBJ whole genome shotgun (WGS) entry which is preliminary data.</text>
</comment>
<name>A0A392PW57_9FABA</name>
<evidence type="ECO:0000313" key="1">
    <source>
        <dbReference type="EMBL" id="MCI15165.1"/>
    </source>
</evidence>
<sequence length="98" mass="10652">MVEARFCSGKRAWGAGTHAGVVSVYEEIVAAPGAQKWRMGRKVESVLVPFPKIQALNPPFLKHSFILSRPFSMISSPMGLASSTFTMSDVILKVGSIR</sequence>
<dbReference type="AlphaFoldDB" id="A0A392PW57"/>
<dbReference type="EMBL" id="LXQA010095277">
    <property type="protein sequence ID" value="MCI15165.1"/>
    <property type="molecule type" value="Genomic_DNA"/>
</dbReference>
<evidence type="ECO:0000313" key="2">
    <source>
        <dbReference type="Proteomes" id="UP000265520"/>
    </source>
</evidence>
<protein>
    <submittedName>
        <fullName evidence="1">Uncharacterized protein</fullName>
    </submittedName>
</protein>